<feature type="region of interest" description="Disordered" evidence="1">
    <location>
        <begin position="1"/>
        <end position="43"/>
    </location>
</feature>
<gene>
    <name evidence="2" type="ORF">DN745_08985</name>
</gene>
<dbReference type="Proteomes" id="UP000249799">
    <property type="component" value="Chromosome"/>
</dbReference>
<organism evidence="2 3">
    <name type="scientific">Bradymonas sediminis</name>
    <dbReference type="NCBI Taxonomy" id="1548548"/>
    <lineage>
        <taxon>Bacteria</taxon>
        <taxon>Deltaproteobacteria</taxon>
        <taxon>Bradymonadales</taxon>
        <taxon>Bradymonadaceae</taxon>
        <taxon>Bradymonas</taxon>
    </lineage>
</organism>
<sequence>MLVAGCGDAADSSGGPAILPHQSPVSFGELYPQGNRDPEPGSSLRTPYEWVLLLQSSGEAALKIDKVCLVGTREDGADVSAFSVEVENQDLPATVESRRDFGVRLTYDRQSPSADADQIALVVQSNATNFPTLIVPVCARVIGEGEERGSVACEAPVSVPAGESDPTLCD</sequence>
<protein>
    <submittedName>
        <fullName evidence="2">Uncharacterized protein</fullName>
    </submittedName>
</protein>
<dbReference type="EMBL" id="CP030032">
    <property type="protein sequence ID" value="AWV89466.1"/>
    <property type="molecule type" value="Genomic_DNA"/>
</dbReference>
<proteinExistence type="predicted"/>
<name>A0A2Z4FL36_9DELT</name>
<keyword evidence="3" id="KW-1185">Reference proteome</keyword>
<reference evidence="2 3" key="1">
    <citation type="submission" date="2018-06" db="EMBL/GenBank/DDBJ databases">
        <title>Lujinxingia sediminis gen. nov. sp. nov., a new facultative anaerobic member of the class Deltaproteobacteria, and proposal of Lujinxingaceae fam. nov.</title>
        <authorList>
            <person name="Guo L.-Y."/>
            <person name="Li C.-M."/>
            <person name="Wang S."/>
            <person name="Du Z.-J."/>
        </authorList>
    </citation>
    <scope>NUCLEOTIDE SEQUENCE [LARGE SCALE GENOMIC DNA]</scope>
    <source>
        <strain evidence="2 3">FA350</strain>
    </source>
</reference>
<evidence type="ECO:0000313" key="3">
    <source>
        <dbReference type="Proteomes" id="UP000249799"/>
    </source>
</evidence>
<dbReference type="OrthoDB" id="9981047at2"/>
<dbReference type="KEGG" id="bsed:DN745_08985"/>
<accession>A0A2Z4FL36</accession>
<evidence type="ECO:0000313" key="2">
    <source>
        <dbReference type="EMBL" id="AWV89466.1"/>
    </source>
</evidence>
<dbReference type="AlphaFoldDB" id="A0A2Z4FL36"/>
<evidence type="ECO:0000256" key="1">
    <source>
        <dbReference type="SAM" id="MobiDB-lite"/>
    </source>
</evidence>
<feature type="compositionally biased region" description="Low complexity" evidence="1">
    <location>
        <begin position="1"/>
        <end position="17"/>
    </location>
</feature>